<dbReference type="AlphaFoldDB" id="A0A0A2WL37"/>
<dbReference type="Proteomes" id="UP000030518">
    <property type="component" value="Unassembled WGS sequence"/>
</dbReference>
<protein>
    <submittedName>
        <fullName evidence="2">Uncharacterized protein</fullName>
    </submittedName>
</protein>
<dbReference type="OrthoDB" id="5504018at2"/>
<dbReference type="PROSITE" id="PS51257">
    <property type="entry name" value="PROKAR_LIPOPROTEIN"/>
    <property type="match status" value="1"/>
</dbReference>
<sequence>MFVRSVIAGLLFASAACAPALAETGTGTFQVGAVVLPTRPAERAHADFPVPLQGRKLTTDRFGGSWYVPNSMQDTAAFYRDAMPQRGYRILSEQSGDNAVHLHWERDGERVEIRLQPVLGDAAATRMIFSANAG</sequence>
<reference evidence="2 3" key="1">
    <citation type="submission" date="2014-09" db="EMBL/GenBank/DDBJ databases">
        <title>Genome sequences of Lysobacter dokdonensis DS-58.</title>
        <authorList>
            <person name="Kim J.F."/>
            <person name="Kwak M.-J."/>
        </authorList>
    </citation>
    <scope>NUCLEOTIDE SEQUENCE [LARGE SCALE GENOMIC DNA]</scope>
    <source>
        <strain evidence="2 3">DS-58</strain>
    </source>
</reference>
<gene>
    <name evidence="2" type="ORF">LF41_1050</name>
</gene>
<evidence type="ECO:0000313" key="3">
    <source>
        <dbReference type="Proteomes" id="UP000030518"/>
    </source>
</evidence>
<feature type="signal peptide" evidence="1">
    <location>
        <begin position="1"/>
        <end position="22"/>
    </location>
</feature>
<organism evidence="2 3">
    <name type="scientific">Lysobacter dokdonensis DS-58</name>
    <dbReference type="NCBI Taxonomy" id="1300345"/>
    <lineage>
        <taxon>Bacteria</taxon>
        <taxon>Pseudomonadati</taxon>
        <taxon>Pseudomonadota</taxon>
        <taxon>Gammaproteobacteria</taxon>
        <taxon>Lysobacterales</taxon>
        <taxon>Lysobacteraceae</taxon>
        <taxon>Noviluteimonas</taxon>
    </lineage>
</organism>
<comment type="caution">
    <text evidence="2">The sequence shown here is derived from an EMBL/GenBank/DDBJ whole genome shotgun (WGS) entry which is preliminary data.</text>
</comment>
<accession>A0A0A2WL37</accession>
<keyword evidence="3" id="KW-1185">Reference proteome</keyword>
<evidence type="ECO:0000313" key="2">
    <source>
        <dbReference type="EMBL" id="KGQ20513.1"/>
    </source>
</evidence>
<proteinExistence type="predicted"/>
<dbReference type="RefSeq" id="WP_036164939.1">
    <property type="nucleotide sequence ID" value="NZ_JRKJ01000002.1"/>
</dbReference>
<dbReference type="EMBL" id="JRKJ01000002">
    <property type="protein sequence ID" value="KGQ20513.1"/>
    <property type="molecule type" value="Genomic_DNA"/>
</dbReference>
<evidence type="ECO:0000256" key="1">
    <source>
        <dbReference type="SAM" id="SignalP"/>
    </source>
</evidence>
<dbReference type="PATRIC" id="fig|1300345.3.peg.371"/>
<name>A0A0A2WL37_9GAMM</name>
<keyword evidence="1" id="KW-0732">Signal</keyword>
<feature type="chain" id="PRO_5001996390" evidence="1">
    <location>
        <begin position="23"/>
        <end position="134"/>
    </location>
</feature>